<evidence type="ECO:0000256" key="1">
    <source>
        <dbReference type="SAM" id="MobiDB-lite"/>
    </source>
</evidence>
<evidence type="ECO:0000313" key="2">
    <source>
        <dbReference type="EMBL" id="EIE22068.1"/>
    </source>
</evidence>
<feature type="compositionally biased region" description="Acidic residues" evidence="1">
    <location>
        <begin position="1"/>
        <end position="11"/>
    </location>
</feature>
<dbReference type="GeneID" id="17040053"/>
<sequence length="49" mass="5556">MQDTLADDDIPLPEGMQPPNEEAEDLQEDNPQRGNEPEKWLDLGLQSVH</sequence>
<feature type="region of interest" description="Disordered" evidence="1">
    <location>
        <begin position="1"/>
        <end position="49"/>
    </location>
</feature>
<name>I0YUJ9_COCSC</name>
<dbReference type="EMBL" id="AGSI01000011">
    <property type="protein sequence ID" value="EIE22068.1"/>
    <property type="molecule type" value="Genomic_DNA"/>
</dbReference>
<accession>I0YUJ9</accession>
<organism evidence="2 3">
    <name type="scientific">Coccomyxa subellipsoidea (strain C-169)</name>
    <name type="common">Green microalga</name>
    <dbReference type="NCBI Taxonomy" id="574566"/>
    <lineage>
        <taxon>Eukaryota</taxon>
        <taxon>Viridiplantae</taxon>
        <taxon>Chlorophyta</taxon>
        <taxon>core chlorophytes</taxon>
        <taxon>Trebouxiophyceae</taxon>
        <taxon>Trebouxiophyceae incertae sedis</taxon>
        <taxon>Coccomyxaceae</taxon>
        <taxon>Coccomyxa</taxon>
        <taxon>Coccomyxa subellipsoidea</taxon>
    </lineage>
</organism>
<evidence type="ECO:0008006" key="4">
    <source>
        <dbReference type="Google" id="ProtNLM"/>
    </source>
</evidence>
<gene>
    <name evidence="2" type="ORF">COCSUDRAFT_56500</name>
</gene>
<dbReference type="RefSeq" id="XP_005646612.1">
    <property type="nucleotide sequence ID" value="XM_005646555.1"/>
</dbReference>
<protein>
    <recommendedName>
        <fullName evidence="4">Anaphase-promoting complex subunit 13</fullName>
    </recommendedName>
</protein>
<proteinExistence type="predicted"/>
<keyword evidence="3" id="KW-1185">Reference proteome</keyword>
<dbReference type="Proteomes" id="UP000007264">
    <property type="component" value="Unassembled WGS sequence"/>
</dbReference>
<comment type="caution">
    <text evidence="2">The sequence shown here is derived from an EMBL/GenBank/DDBJ whole genome shotgun (WGS) entry which is preliminary data.</text>
</comment>
<dbReference type="OrthoDB" id="25675at2759"/>
<dbReference type="AlphaFoldDB" id="I0YUJ9"/>
<reference evidence="2 3" key="1">
    <citation type="journal article" date="2012" name="Genome Biol.">
        <title>The genome of the polar eukaryotic microalga coccomyxa subellipsoidea reveals traits of cold adaptation.</title>
        <authorList>
            <person name="Blanc G."/>
            <person name="Agarkova I."/>
            <person name="Grimwood J."/>
            <person name="Kuo A."/>
            <person name="Brueggeman A."/>
            <person name="Dunigan D."/>
            <person name="Gurnon J."/>
            <person name="Ladunga I."/>
            <person name="Lindquist E."/>
            <person name="Lucas S."/>
            <person name="Pangilinan J."/>
            <person name="Proschold T."/>
            <person name="Salamov A."/>
            <person name="Schmutz J."/>
            <person name="Weeks D."/>
            <person name="Yamada T."/>
            <person name="Claverie J.M."/>
            <person name="Grigoriev I."/>
            <person name="Van Etten J."/>
            <person name="Lomsadze A."/>
            <person name="Borodovsky M."/>
        </authorList>
    </citation>
    <scope>NUCLEOTIDE SEQUENCE [LARGE SCALE GENOMIC DNA]</scope>
    <source>
        <strain evidence="2 3">C-169</strain>
    </source>
</reference>
<dbReference type="KEGG" id="csl:COCSUDRAFT_56500"/>
<evidence type="ECO:0000313" key="3">
    <source>
        <dbReference type="Proteomes" id="UP000007264"/>
    </source>
</evidence>